<name>A0A0D2HXW4_CLAB1</name>
<keyword evidence="1" id="KW-0560">Oxidoreductase</keyword>
<dbReference type="Pfam" id="PF14833">
    <property type="entry name" value="NAD_binding_11"/>
    <property type="match status" value="1"/>
</dbReference>
<dbReference type="GeneID" id="27694775"/>
<evidence type="ECO:0008006" key="8">
    <source>
        <dbReference type="Google" id="ProtNLM"/>
    </source>
</evidence>
<keyword evidence="7" id="KW-1185">Reference proteome</keyword>
<dbReference type="InterPro" id="IPR036291">
    <property type="entry name" value="NAD(P)-bd_dom_sf"/>
</dbReference>
<dbReference type="Pfam" id="PF03446">
    <property type="entry name" value="NAD_binding_2"/>
    <property type="match status" value="1"/>
</dbReference>
<dbReference type="InterPro" id="IPR013328">
    <property type="entry name" value="6PGD_dom2"/>
</dbReference>
<proteinExistence type="predicted"/>
<evidence type="ECO:0000256" key="3">
    <source>
        <dbReference type="PIRSR" id="PIRSR000103-1"/>
    </source>
</evidence>
<feature type="domain" description="3-hydroxyisobutyrate dehydrogenase-like NAD-binding" evidence="5">
    <location>
        <begin position="184"/>
        <end position="299"/>
    </location>
</feature>
<accession>A0A0D2HXW4</accession>
<dbReference type="GO" id="GO:0050661">
    <property type="term" value="F:NADP binding"/>
    <property type="evidence" value="ECO:0007669"/>
    <property type="project" value="InterPro"/>
</dbReference>
<evidence type="ECO:0000313" key="7">
    <source>
        <dbReference type="Proteomes" id="UP000053789"/>
    </source>
</evidence>
<dbReference type="Gene3D" id="1.10.1040.10">
    <property type="entry name" value="N-(1-d-carboxylethyl)-l-norvaline Dehydrogenase, domain 2"/>
    <property type="match status" value="1"/>
</dbReference>
<evidence type="ECO:0000313" key="6">
    <source>
        <dbReference type="EMBL" id="KIW98263.1"/>
    </source>
</evidence>
<dbReference type="InterPro" id="IPR006115">
    <property type="entry name" value="6PGDH_NADP-bd"/>
</dbReference>
<dbReference type="OrthoDB" id="21615at2759"/>
<dbReference type="InterPro" id="IPR008927">
    <property type="entry name" value="6-PGluconate_DH-like_C_sf"/>
</dbReference>
<protein>
    <recommendedName>
        <fullName evidence="8">3-hydroxyisobutyrate dehydrogenase</fullName>
    </recommendedName>
</protein>
<dbReference type="VEuPathDB" id="FungiDB:Z519_01847"/>
<dbReference type="PANTHER" id="PTHR22981:SF81">
    <property type="entry name" value="DEHYDROGENASE, PUTATIVE-RELATED"/>
    <property type="match status" value="1"/>
</dbReference>
<dbReference type="SUPFAM" id="SSF48179">
    <property type="entry name" value="6-phosphogluconate dehydrogenase C-terminal domain-like"/>
    <property type="match status" value="1"/>
</dbReference>
<dbReference type="RefSeq" id="XP_016624932.1">
    <property type="nucleotide sequence ID" value="XM_016759604.1"/>
</dbReference>
<feature type="domain" description="6-phosphogluconate dehydrogenase NADP-binding" evidence="4">
    <location>
        <begin position="4"/>
        <end position="150"/>
    </location>
</feature>
<dbReference type="Gene3D" id="3.40.50.720">
    <property type="entry name" value="NAD(P)-binding Rossmann-like Domain"/>
    <property type="match status" value="1"/>
</dbReference>
<dbReference type="GO" id="GO:0006574">
    <property type="term" value="P:L-valine catabolic process"/>
    <property type="evidence" value="ECO:0007669"/>
    <property type="project" value="TreeGrafter"/>
</dbReference>
<reference evidence="6" key="1">
    <citation type="submission" date="2015-01" db="EMBL/GenBank/DDBJ databases">
        <title>The Genome Sequence of Cladophialophora bantiana CBS 173.52.</title>
        <authorList>
            <consortium name="The Broad Institute Genomics Platform"/>
            <person name="Cuomo C."/>
            <person name="de Hoog S."/>
            <person name="Gorbushina A."/>
            <person name="Stielow B."/>
            <person name="Teixiera M."/>
            <person name="Abouelleil A."/>
            <person name="Chapman S.B."/>
            <person name="Priest M."/>
            <person name="Young S.K."/>
            <person name="Wortman J."/>
            <person name="Nusbaum C."/>
            <person name="Birren B."/>
        </authorList>
    </citation>
    <scope>NUCLEOTIDE SEQUENCE [LARGE SCALE GENOMIC DNA]</scope>
    <source>
        <strain evidence="6">CBS 173.52</strain>
    </source>
</reference>
<gene>
    <name evidence="6" type="ORF">Z519_01847</name>
</gene>
<evidence type="ECO:0000256" key="1">
    <source>
        <dbReference type="ARBA" id="ARBA00023002"/>
    </source>
</evidence>
<feature type="active site" evidence="3">
    <location>
        <position position="190"/>
    </location>
</feature>
<dbReference type="InterPro" id="IPR029154">
    <property type="entry name" value="HIBADH-like_NADP-bd"/>
</dbReference>
<keyword evidence="2" id="KW-0520">NAD</keyword>
<dbReference type="InterPro" id="IPR015815">
    <property type="entry name" value="HIBADH-related"/>
</dbReference>
<evidence type="ECO:0000259" key="5">
    <source>
        <dbReference type="Pfam" id="PF14833"/>
    </source>
</evidence>
<dbReference type="EMBL" id="KN846981">
    <property type="protein sequence ID" value="KIW98263.1"/>
    <property type="molecule type" value="Genomic_DNA"/>
</dbReference>
<evidence type="ECO:0000259" key="4">
    <source>
        <dbReference type="Pfam" id="PF03446"/>
    </source>
</evidence>
<dbReference type="HOGENOM" id="CLU_035117_6_1_1"/>
<dbReference type="GO" id="GO:0005739">
    <property type="term" value="C:mitochondrion"/>
    <property type="evidence" value="ECO:0007669"/>
    <property type="project" value="TreeGrafter"/>
</dbReference>
<dbReference type="SUPFAM" id="SSF51735">
    <property type="entry name" value="NAD(P)-binding Rossmann-fold domains"/>
    <property type="match status" value="1"/>
</dbReference>
<organism evidence="6 7">
    <name type="scientific">Cladophialophora bantiana (strain ATCC 10958 / CBS 173.52 / CDC B-1940 / NIH 8579)</name>
    <name type="common">Xylohypha bantiana</name>
    <dbReference type="NCBI Taxonomy" id="1442370"/>
    <lineage>
        <taxon>Eukaryota</taxon>
        <taxon>Fungi</taxon>
        <taxon>Dikarya</taxon>
        <taxon>Ascomycota</taxon>
        <taxon>Pezizomycotina</taxon>
        <taxon>Eurotiomycetes</taxon>
        <taxon>Chaetothyriomycetidae</taxon>
        <taxon>Chaetothyriales</taxon>
        <taxon>Herpotrichiellaceae</taxon>
        <taxon>Cladophialophora</taxon>
    </lineage>
</organism>
<evidence type="ECO:0000256" key="2">
    <source>
        <dbReference type="ARBA" id="ARBA00023027"/>
    </source>
</evidence>
<dbReference type="Proteomes" id="UP000053789">
    <property type="component" value="Unassembled WGS sequence"/>
</dbReference>
<dbReference type="GO" id="GO:0008442">
    <property type="term" value="F:3-hydroxyisobutyrate dehydrogenase activity"/>
    <property type="evidence" value="ECO:0007669"/>
    <property type="project" value="TreeGrafter"/>
</dbReference>
<dbReference type="AlphaFoldDB" id="A0A0D2HXW4"/>
<dbReference type="GO" id="GO:0051287">
    <property type="term" value="F:NAD binding"/>
    <property type="evidence" value="ECO:0007669"/>
    <property type="project" value="InterPro"/>
</dbReference>
<dbReference type="PIRSF" id="PIRSF000103">
    <property type="entry name" value="HIBADH"/>
    <property type="match status" value="1"/>
</dbReference>
<sequence>MSEDIGFIGIGNMGFGMAGNVRRKMPSSATLHVYDISKDACQRFVDEFSSFGPVSIADSSKEVAEKSHTVISMVPMGLHARAVYLDNQNGVIAAKGDPDRLFLECSTIDVATAKDIGHQIAAAKAGIYVDTPVSGGIAGAAAGRLSFMCGRPRGPTDDPVSKRVFDIVCWMGMPEKVYFCGELGTGLVNKIANNYVAICNTTVMAEAMAFGIRHGVDKRTLYECIAASSGDSWVLRNNHVVPGVIPNSPSSNGFKLTFAPKMSVKDVSLGIDAAQEVDIYPSMGKAAVSLYQKAAEDPRTAALDQSVVWLLINDELDSLGPKINGS</sequence>
<dbReference type="PANTHER" id="PTHR22981">
    <property type="entry name" value="3-HYDROXYISOBUTYRATE DEHYDROGENASE-RELATED"/>
    <property type="match status" value="1"/>
</dbReference>